<feature type="binding site" evidence="10 11">
    <location>
        <position position="133"/>
    </location>
    <ligand>
        <name>Mg(2+)</name>
        <dbReference type="ChEBI" id="CHEBI:18420"/>
        <label>4</label>
    </ligand>
</feature>
<dbReference type="PDBsum" id="5E63"/>
<feature type="binding site" evidence="7">
    <location>
        <position position="292"/>
    </location>
    <ligand>
        <name>Ca(2+)</name>
        <dbReference type="ChEBI" id="CHEBI:29108"/>
        <label>2</label>
    </ligand>
</feature>
<dbReference type="GO" id="GO:0005739">
    <property type="term" value="C:mitochondrion"/>
    <property type="evidence" value="ECO:0007669"/>
    <property type="project" value="UniProtKB-ARBA"/>
</dbReference>
<evidence type="ECO:0000313" key="3">
    <source>
        <dbReference type="Proteomes" id="UP000001881"/>
    </source>
</evidence>
<feature type="binding site" evidence="7">
    <location>
        <position position="251"/>
    </location>
    <ligand>
        <name>Ca(2+)</name>
        <dbReference type="ChEBI" id="CHEBI:29108"/>
        <label>4</label>
    </ligand>
</feature>
<dbReference type="OrthoDB" id="5416650at2759"/>
<feature type="binding site" evidence="7">
    <location>
        <position position="291"/>
    </location>
    <ligand>
        <name>Ca(2+)</name>
        <dbReference type="ChEBI" id="CHEBI:29108"/>
        <label>2</label>
    </ligand>
</feature>
<dbReference type="EMBL" id="CABT02001583">
    <property type="protein sequence ID" value="CCC14789.1"/>
    <property type="molecule type" value="Genomic_DNA"/>
</dbReference>
<dbReference type="GO" id="GO:0004519">
    <property type="term" value="F:endonuclease activity"/>
    <property type="evidence" value="ECO:0007669"/>
    <property type="project" value="InterPro"/>
</dbReference>
<keyword evidence="4 5" id="KW-0479">Metal-binding</keyword>
<feature type="binding site" evidence="4">
    <location>
        <position position="133"/>
    </location>
    <ligand>
        <name>Mg(2+)</name>
        <dbReference type="ChEBI" id="CHEBI:18420"/>
        <label>1</label>
    </ligand>
</feature>
<dbReference type="PANTHER" id="PTHR36181:SF4">
    <property type="entry name" value="LAGLIDADG ENDONUCLEASE"/>
    <property type="match status" value="1"/>
</dbReference>
<dbReference type="PANTHER" id="PTHR36181">
    <property type="entry name" value="INTRON-ENCODED ENDONUCLEASE AI3-RELATED"/>
    <property type="match status" value="1"/>
</dbReference>
<evidence type="ECO:0007829" key="6">
    <source>
        <dbReference type="PDB" id="4Z20"/>
    </source>
</evidence>
<dbReference type="PDBsum" id="5E5P"/>
<sequence length="432" mass="48839">MWEKLPNSGEALKLLVPNLEWKFGGGKSNAFYMVTSQKMSENEMGYRGSKSIIFKSLIVKEQRVDGSYINSNFLASQPKTLIQNSMLRCTLTGFERSYQVKALSSITNKRFYSSKGENSKLNPWAVVGFIDAEGSFMVRVRKNSKYKTGWLVVAIFSVTVDKKDLFLLESLKTFFGGLGSIKKSGNSTFSYRIESSEQLTKIILPFFDKYSLITEKLGDYLLFKKVLELMGTKEHLTQRGLEKIVSLKASINKGLSEELQAAFPQCVPTPRPEINNKLIPDPFWLAGFVSGDGSFKSILKKSESIKVGFQSILVFQITQHARDVKLMESLISYLGCGFIEKDSRGPWLYYTVTNFSDIQGKIIPFFHQYKIIGSKYGDYMDWCKIALIMQNKNHLTPEGLNEIRALKGGMNKGRLPLPSSFDSLTFKKPEVV</sequence>
<reference evidence="4" key="2">
    <citation type="submission" date="2013-07" db="PDB data bank">
        <title>Crystal structure of a LAGLIDADG endonuclease from the Sordaria Macrospore.</title>
        <authorList>
            <person name="Chik J."/>
            <person name="Shen B."/>
            <person name="Stoddard B."/>
        </authorList>
    </citation>
    <scope>X-RAY CRYSTALLOGRAPHY (1.98 ANGSTROMS) OF 114-415 IN COMPLEX WITH MG(2+)</scope>
</reference>
<feature type="binding site" evidence="4">
    <location>
        <position position="292"/>
    </location>
    <ligand>
        <name>Mg(2+)</name>
        <dbReference type="ChEBI" id="CHEBI:18420"/>
        <label>1</label>
    </ligand>
</feature>
<protein>
    <recommendedName>
        <fullName evidence="1">Homing endonuclease LAGLIDADG domain-containing protein</fullName>
    </recommendedName>
</protein>
<dbReference type="HOGENOM" id="CLU_057749_0_0_1"/>
<dbReference type="FunFam" id="3.10.28.10:FF:000010">
    <property type="entry name" value="LAGLIDADG homing endonuclease I-LtrII"/>
    <property type="match status" value="1"/>
</dbReference>
<dbReference type="AlphaFoldDB" id="F7WD42"/>
<dbReference type="EvolutionaryTrace" id="F7WD42"/>
<name>F7WD42_SORMK</name>
<evidence type="ECO:0000313" key="2">
    <source>
        <dbReference type="EMBL" id="CCC14789.1"/>
    </source>
</evidence>
<dbReference type="SMR" id="F7WD42"/>
<dbReference type="PDBsum" id="5E67"/>
<feature type="binding site" evidence="10 11">
    <location>
        <position position="292"/>
    </location>
    <ligand>
        <name>Mg(2+)</name>
        <dbReference type="ChEBI" id="CHEBI:18420"/>
        <label>4</label>
    </ligand>
</feature>
<feature type="binding site" evidence="7">
    <location>
        <position position="133"/>
    </location>
    <ligand>
        <name>Ca(2+)</name>
        <dbReference type="ChEBI" id="CHEBI:29108"/>
        <label>2</label>
    </ligand>
</feature>
<dbReference type="PDBsum" id="4Z1Z"/>
<feature type="binding site" evidence="6">
    <location>
        <position position="133"/>
    </location>
    <ligand>
        <name>Ca(2+)</name>
        <dbReference type="ChEBI" id="CHEBI:29108"/>
        <label>3</label>
    </ligand>
</feature>
<dbReference type="PDB" id="4Z20">
    <property type="method" value="X-ray"/>
    <property type="resolution" value="3.20 A"/>
    <property type="chains" value="A/D=114-415"/>
</dbReference>
<dbReference type="PDBsum" id="5E5S"/>
<evidence type="ECO:0007829" key="8">
    <source>
        <dbReference type="PDB" id="5E5P"/>
    </source>
</evidence>
<evidence type="ECO:0007829" key="4">
    <source>
        <dbReference type="PDB" id="4LOX"/>
    </source>
</evidence>
<evidence type="ECO:0007829" key="10">
    <source>
        <dbReference type="PDB" id="5E63"/>
    </source>
</evidence>
<keyword evidence="4 5" id="KW-0002">3D-structure</keyword>
<dbReference type="eggNOG" id="ENOG502T6DH">
    <property type="taxonomic scope" value="Eukaryota"/>
</dbReference>
<feature type="binding site" evidence="9 10">
    <location>
        <position position="292"/>
    </location>
    <ligand>
        <name>Mg(2+)</name>
        <dbReference type="ChEBI" id="CHEBI:18420"/>
        <label>2</label>
    </ligand>
</feature>
<dbReference type="Gene3D" id="3.10.28.10">
    <property type="entry name" value="Homing endonucleases"/>
    <property type="match status" value="2"/>
</dbReference>
<evidence type="ECO:0007829" key="9">
    <source>
        <dbReference type="PDB" id="5E5S"/>
    </source>
</evidence>
<keyword evidence="3" id="KW-1185">Reference proteome</keyword>
<accession>F7WD42</accession>
<dbReference type="PDB" id="5E5P">
    <property type="method" value="X-ray"/>
    <property type="resolution" value="2.65 A"/>
    <property type="chains" value="A=114-415"/>
</dbReference>
<dbReference type="VEuPathDB" id="FungiDB:SMAC_12671"/>
<feature type="domain" description="Homing endonuclease LAGLIDADG" evidence="1">
    <location>
        <begin position="285"/>
        <end position="385"/>
    </location>
</feature>
<evidence type="ECO:0007829" key="5">
    <source>
        <dbReference type="PDB" id="4Z1Z"/>
    </source>
</evidence>
<feature type="binding site" evidence="6">
    <location>
        <position position="292"/>
    </location>
    <ligand>
        <name>Ca(2+)</name>
        <dbReference type="ChEBI" id="CHEBI:29108"/>
        <label>3</label>
    </ligand>
</feature>
<dbReference type="InterPro" id="IPR027434">
    <property type="entry name" value="Homing_endonucl"/>
</dbReference>
<feature type="binding site" evidence="7">
    <location>
        <position position="219"/>
    </location>
    <ligand>
        <name>Ca(2+)</name>
        <dbReference type="ChEBI" id="CHEBI:29108"/>
        <label>4</label>
    </ligand>
</feature>
<dbReference type="InterPro" id="IPR004860">
    <property type="entry name" value="LAGLIDADG_dom"/>
</dbReference>
<dbReference type="InParanoid" id="F7WD42"/>
<feature type="binding site" evidence="5 7">
    <location>
        <position position="133"/>
    </location>
    <ligand>
        <name>Ca(2+)</name>
        <dbReference type="ChEBI" id="CHEBI:29108"/>
        <label>1</label>
    </ligand>
</feature>
<reference evidence="7 8" key="3">
    <citation type="journal article" date="2016" name="J. Mol. Biol.">
        <title>The Structural Basis of Asymmetry in DNA Binding and Cleavage as Exhibited by the I-SmaMI LAGLIDADG Meganuclease.</title>
        <authorList>
            <person name="Shen B.W."/>
            <person name="Lambert A."/>
            <person name="Walker B.C."/>
            <person name="Stoddard B.L."/>
            <person name="Kaiser B.K."/>
        </authorList>
    </citation>
    <scope>X-RAY CRYSTALLOGRAPHY (2.20 ANGSTROMS) OF 114-415 IN COMPLEX WITH CA(2+) AND MG(2+)</scope>
</reference>
<dbReference type="PDB" id="4Z1Z">
    <property type="method" value="X-ray"/>
    <property type="resolution" value="3.20 A"/>
    <property type="chains" value="A/B=119-414"/>
</dbReference>
<reference evidence="5 6" key="4">
    <citation type="journal article" date="2016" name="Structure">
        <title>Indirect DNA Sequence Recognition and Its Impact on Nuclease Cleavage Activity.</title>
        <authorList>
            <person name="Lambert A.R."/>
            <person name="Hallinan J.P."/>
            <person name="Shen B.W."/>
            <person name="Chik J.K."/>
            <person name="Bolduc J.M."/>
            <person name="Kulshina N."/>
            <person name="Robins L.I."/>
            <person name="Kaiser B.K."/>
            <person name="Jarjour J."/>
            <person name="Havens K."/>
            <person name="Scharenberg A.M."/>
            <person name="Stoddard B.L."/>
        </authorList>
    </citation>
    <scope>X-RAY CRYSTALLOGRAPHY (3.20 ANGSTROMS) OF 114-415 IN COMPLEX WITH CA(2+)</scope>
</reference>
<evidence type="ECO:0007829" key="11">
    <source>
        <dbReference type="PDB" id="5E67"/>
    </source>
</evidence>
<feature type="binding site" evidence="9 10">
    <location>
        <position position="132"/>
    </location>
    <ligand>
        <name>Mg(2+)</name>
        <dbReference type="ChEBI" id="CHEBI:18420"/>
        <label>2</label>
    </ligand>
</feature>
<keyword evidence="5 6" id="KW-0106">Calcium</keyword>
<feature type="binding site" evidence="5 7">
    <location>
        <position position="292"/>
    </location>
    <ligand>
        <name>Ca(2+)</name>
        <dbReference type="ChEBI" id="CHEBI:29108"/>
        <label>1</label>
    </ligand>
</feature>
<dbReference type="Pfam" id="PF00961">
    <property type="entry name" value="LAGLIDADG_1"/>
    <property type="match status" value="2"/>
</dbReference>
<dbReference type="Proteomes" id="UP000001881">
    <property type="component" value="Unassembled WGS sequence"/>
</dbReference>
<gene>
    <name evidence="2" type="ORF">SMAC_12671</name>
</gene>
<dbReference type="InterPro" id="IPR051289">
    <property type="entry name" value="LAGLIDADG_Endonuclease"/>
</dbReference>
<evidence type="ECO:0007829" key="7">
    <source>
        <dbReference type="PDB" id="5E5O"/>
    </source>
</evidence>
<feature type="binding site" evidence="9 10">
    <location>
        <position position="291"/>
    </location>
    <ligand>
        <name>Mg(2+)</name>
        <dbReference type="ChEBI" id="CHEBI:18420"/>
        <label>3</label>
    </ligand>
</feature>
<dbReference type="PDB" id="5E67">
    <property type="method" value="X-ray"/>
    <property type="resolution" value="2.20 A"/>
    <property type="chains" value="A=114-415"/>
</dbReference>
<reference evidence="2 3" key="1">
    <citation type="journal article" date="2010" name="PLoS Genet.">
        <title>De novo assembly of a 40 Mb eukaryotic genome from short sequence reads: Sordaria macrospora, a model organism for fungal morphogenesis.</title>
        <authorList>
            <person name="Nowrousian M."/>
            <person name="Stajich J."/>
            <person name="Chu M."/>
            <person name="Engh I."/>
            <person name="Espagne E."/>
            <person name="Halliday K."/>
            <person name="Kamerewerd J."/>
            <person name="Kempken F."/>
            <person name="Knab B."/>
            <person name="Kuo H.C."/>
            <person name="Osiewacz H.D."/>
            <person name="Poeggeler S."/>
            <person name="Read N."/>
            <person name="Seiler S."/>
            <person name="Smith K."/>
            <person name="Zickler D."/>
            <person name="Kueck U."/>
            <person name="Freitag M."/>
        </authorList>
    </citation>
    <scope>NUCLEOTIDE SEQUENCE [LARGE SCALE GENOMIC DNA]</scope>
    <source>
        <strain evidence="3">ATCC MYA-333 / DSM 997 / K(L3346) / K-hell</strain>
        <tissue evidence="2">Mycelium</tissue>
    </source>
</reference>
<organism evidence="2 3">
    <name type="scientific">Sordaria macrospora (strain ATCC MYA-333 / DSM 997 / K(L3346) / K-hell)</name>
    <dbReference type="NCBI Taxonomy" id="771870"/>
    <lineage>
        <taxon>Eukaryota</taxon>
        <taxon>Fungi</taxon>
        <taxon>Dikarya</taxon>
        <taxon>Ascomycota</taxon>
        <taxon>Pezizomycotina</taxon>
        <taxon>Sordariomycetes</taxon>
        <taxon>Sordariomycetidae</taxon>
        <taxon>Sordariales</taxon>
        <taxon>Sordariaceae</taxon>
        <taxon>Sordaria</taxon>
    </lineage>
</organism>
<dbReference type="PDB" id="5E5S">
    <property type="method" value="X-ray"/>
    <property type="resolution" value="2.29 A"/>
    <property type="chains" value="A=114-415"/>
</dbReference>
<dbReference type="SUPFAM" id="SSF55608">
    <property type="entry name" value="Homing endonucleases"/>
    <property type="match status" value="2"/>
</dbReference>
<feature type="domain" description="Homing endonuclease LAGLIDADG" evidence="1">
    <location>
        <begin position="127"/>
        <end position="226"/>
    </location>
</feature>
<evidence type="ECO:0000259" key="1">
    <source>
        <dbReference type="Pfam" id="PF00961"/>
    </source>
</evidence>
<dbReference type="PDBsum" id="4Z20"/>
<dbReference type="STRING" id="771870.F7WD42"/>
<feature type="binding site" evidence="5 7">
    <location>
        <position position="132"/>
    </location>
    <ligand>
        <name>Ca(2+)</name>
        <dbReference type="ChEBI" id="CHEBI:29108"/>
        <label>1</label>
    </ligand>
</feature>
<dbReference type="PDB" id="5E63">
    <property type="method" value="X-ray"/>
    <property type="resolution" value="2.60 A"/>
    <property type="chains" value="A=114-415"/>
</dbReference>
<feature type="binding site" evidence="4">
    <location>
        <position position="132"/>
    </location>
    <ligand>
        <name>Mg(2+)</name>
        <dbReference type="ChEBI" id="CHEBI:18420"/>
        <label>1</label>
    </ligand>
</feature>
<dbReference type="PDBsum" id="5E5O"/>
<dbReference type="PDBsum" id="4LOX"/>
<feature type="binding site" evidence="9 10">
    <location>
        <position position="133"/>
    </location>
    <ligand>
        <name>Mg(2+)</name>
        <dbReference type="ChEBI" id="CHEBI:18420"/>
        <label>3</label>
    </ligand>
</feature>
<dbReference type="PDB" id="5E5O">
    <property type="method" value="X-ray"/>
    <property type="resolution" value="2.36 A"/>
    <property type="chains" value="A=114-415"/>
</dbReference>
<dbReference type="GO" id="GO:0046872">
    <property type="term" value="F:metal ion binding"/>
    <property type="evidence" value="ECO:0007669"/>
    <property type="project" value="UniProtKB-KW"/>
</dbReference>
<dbReference type="PDB" id="4LOX">
    <property type="method" value="X-ray"/>
    <property type="resolution" value="1.98 A"/>
    <property type="chains" value="A=114-415"/>
</dbReference>
<proteinExistence type="evidence at protein level"/>